<organism evidence="10 11">
    <name type="scientific">Ideonella aquatica</name>
    <dbReference type="NCBI Taxonomy" id="2824119"/>
    <lineage>
        <taxon>Bacteria</taxon>
        <taxon>Pseudomonadati</taxon>
        <taxon>Pseudomonadota</taxon>
        <taxon>Betaproteobacteria</taxon>
        <taxon>Burkholderiales</taxon>
        <taxon>Sphaerotilaceae</taxon>
        <taxon>Ideonella</taxon>
    </lineage>
</organism>
<dbReference type="PANTHER" id="PTHR34933">
    <property type="entry name" value="FLAGELLAR L-RING PROTEIN"/>
    <property type="match status" value="1"/>
</dbReference>
<comment type="subunit">
    <text evidence="5">The basal body constitutes a major portion of the flagellar organelle and consists of four rings (L,P,S, and M) mounted on a central rod.</text>
</comment>
<evidence type="ECO:0000313" key="10">
    <source>
        <dbReference type="EMBL" id="MBQ0958534.1"/>
    </source>
</evidence>
<dbReference type="Proteomes" id="UP000678374">
    <property type="component" value="Unassembled WGS sequence"/>
</dbReference>
<evidence type="ECO:0000256" key="3">
    <source>
        <dbReference type="ARBA" id="ARBA00004370"/>
    </source>
</evidence>
<protein>
    <submittedName>
        <fullName evidence="10">Flagellar basal body L-ring protein FlgH</fullName>
    </submittedName>
</protein>
<proteinExistence type="inferred from homology"/>
<evidence type="ECO:0000256" key="7">
    <source>
        <dbReference type="ARBA" id="ARBA00023136"/>
    </source>
</evidence>
<evidence type="ECO:0000256" key="8">
    <source>
        <dbReference type="ARBA" id="ARBA00023143"/>
    </source>
</evidence>
<dbReference type="PANTHER" id="PTHR34933:SF3">
    <property type="entry name" value="FLAGELLAR L-RING PROTEIN"/>
    <property type="match status" value="1"/>
</dbReference>
<name>A0A940YIM1_9BURK</name>
<comment type="similarity">
    <text evidence="4">Belongs to the FlgH family.</text>
</comment>
<sequence length="181" mass="18883">MGGNGAIYQASSYRPLFEDYRARMVGDTLTINIVENVSATQTANSTVGKTGKVESSASALSGLSALGLSRLGISGSSANNFEGKGTTATTNQFSGTITATVVGVLPNGHLLVAGEKQVGVNQRVDVLRFTGQVDPRAIAPGNTVQSAQIANVRIENRGRGAIEDAQGMNWLGRFFLNLLPI</sequence>
<keyword evidence="10" id="KW-0969">Cilium</keyword>
<dbReference type="GO" id="GO:0009427">
    <property type="term" value="C:bacterial-type flagellum basal body, distal rod, L ring"/>
    <property type="evidence" value="ECO:0007669"/>
    <property type="project" value="InterPro"/>
</dbReference>
<dbReference type="AlphaFoldDB" id="A0A940YIM1"/>
<comment type="function">
    <text evidence="1">Assembles around the rod to form the L-ring and probably protects the motor/basal body from shearing forces during rotation.</text>
</comment>
<keyword evidence="11" id="KW-1185">Reference proteome</keyword>
<comment type="caution">
    <text evidence="10">The sequence shown here is derived from an EMBL/GenBank/DDBJ whole genome shotgun (WGS) entry which is preliminary data.</text>
</comment>
<comment type="subcellular location">
    <subcellularLocation>
        <location evidence="2">Bacterial flagellum basal body</location>
    </subcellularLocation>
    <subcellularLocation>
        <location evidence="3">Membrane</location>
    </subcellularLocation>
</comment>
<dbReference type="GO" id="GO:0016020">
    <property type="term" value="C:membrane"/>
    <property type="evidence" value="ECO:0007669"/>
    <property type="project" value="UniProtKB-SubCell"/>
</dbReference>
<evidence type="ECO:0000256" key="6">
    <source>
        <dbReference type="ARBA" id="ARBA00022729"/>
    </source>
</evidence>
<evidence type="ECO:0000256" key="2">
    <source>
        <dbReference type="ARBA" id="ARBA00004117"/>
    </source>
</evidence>
<keyword evidence="9" id="KW-0998">Cell outer membrane</keyword>
<accession>A0A940YIM1</accession>
<keyword evidence="10" id="KW-0282">Flagellum</keyword>
<dbReference type="EMBL" id="JAGQDE010000003">
    <property type="protein sequence ID" value="MBQ0958534.1"/>
    <property type="molecule type" value="Genomic_DNA"/>
</dbReference>
<dbReference type="InterPro" id="IPR000527">
    <property type="entry name" value="Flag_Lring"/>
</dbReference>
<keyword evidence="8" id="KW-0975">Bacterial flagellum</keyword>
<dbReference type="PRINTS" id="PR01008">
    <property type="entry name" value="FLGLRINGFLGH"/>
</dbReference>
<evidence type="ECO:0000256" key="5">
    <source>
        <dbReference type="ARBA" id="ARBA00011439"/>
    </source>
</evidence>
<evidence type="ECO:0000313" key="11">
    <source>
        <dbReference type="Proteomes" id="UP000678374"/>
    </source>
</evidence>
<keyword evidence="7" id="KW-0472">Membrane</keyword>
<keyword evidence="10" id="KW-0966">Cell projection</keyword>
<dbReference type="GO" id="GO:0071973">
    <property type="term" value="P:bacterial-type flagellum-dependent cell motility"/>
    <property type="evidence" value="ECO:0007669"/>
    <property type="project" value="InterPro"/>
</dbReference>
<dbReference type="GO" id="GO:0003774">
    <property type="term" value="F:cytoskeletal motor activity"/>
    <property type="evidence" value="ECO:0007669"/>
    <property type="project" value="InterPro"/>
</dbReference>
<gene>
    <name evidence="10" type="ORF">KAK06_06135</name>
</gene>
<dbReference type="Pfam" id="PF02107">
    <property type="entry name" value="FlgH"/>
    <property type="match status" value="1"/>
</dbReference>
<evidence type="ECO:0000256" key="1">
    <source>
        <dbReference type="ARBA" id="ARBA00002591"/>
    </source>
</evidence>
<reference evidence="10" key="1">
    <citation type="submission" date="2021-04" db="EMBL/GenBank/DDBJ databases">
        <title>The genome sequence of Ideonella sp. 4Y11.</title>
        <authorList>
            <person name="Liu Y."/>
        </authorList>
    </citation>
    <scope>NUCLEOTIDE SEQUENCE</scope>
    <source>
        <strain evidence="10">4Y11</strain>
    </source>
</reference>
<keyword evidence="6" id="KW-0732">Signal</keyword>
<evidence type="ECO:0000256" key="4">
    <source>
        <dbReference type="ARBA" id="ARBA00006929"/>
    </source>
</evidence>
<evidence type="ECO:0000256" key="9">
    <source>
        <dbReference type="ARBA" id="ARBA00023237"/>
    </source>
</evidence>